<dbReference type="Pfam" id="PF00083">
    <property type="entry name" value="Sugar_tr"/>
    <property type="match status" value="1"/>
</dbReference>
<feature type="transmembrane region" description="Helical" evidence="5">
    <location>
        <begin position="346"/>
        <end position="365"/>
    </location>
</feature>
<evidence type="ECO:0000313" key="7">
    <source>
        <dbReference type="EMBL" id="AWR99008.1"/>
    </source>
</evidence>
<gene>
    <name evidence="7" type="ORF">DFR87_04110</name>
</gene>
<feature type="transmembrane region" description="Helical" evidence="5">
    <location>
        <begin position="192"/>
        <end position="211"/>
    </location>
</feature>
<dbReference type="STRING" id="1293036.GCA_001315825_01246"/>
<evidence type="ECO:0000256" key="2">
    <source>
        <dbReference type="ARBA" id="ARBA00022692"/>
    </source>
</evidence>
<dbReference type="GeneID" id="36834498"/>
<evidence type="ECO:0000256" key="4">
    <source>
        <dbReference type="ARBA" id="ARBA00023136"/>
    </source>
</evidence>
<feature type="transmembrane region" description="Helical" evidence="5">
    <location>
        <begin position="231"/>
        <end position="250"/>
    </location>
</feature>
<feature type="domain" description="Major facilitator superfamily (MFS) profile" evidence="6">
    <location>
        <begin position="4"/>
        <end position="368"/>
    </location>
</feature>
<dbReference type="Proteomes" id="UP000247586">
    <property type="component" value="Chromosome"/>
</dbReference>
<keyword evidence="4 5" id="KW-0472">Membrane</keyword>
<feature type="transmembrane region" description="Helical" evidence="5">
    <location>
        <begin position="93"/>
        <end position="117"/>
    </location>
</feature>
<evidence type="ECO:0000256" key="1">
    <source>
        <dbReference type="ARBA" id="ARBA00004141"/>
    </source>
</evidence>
<dbReference type="AlphaFoldDB" id="A0A2U9ISL1"/>
<feature type="transmembrane region" description="Helical" evidence="5">
    <location>
        <begin position="129"/>
        <end position="148"/>
    </location>
</feature>
<evidence type="ECO:0000313" key="8">
    <source>
        <dbReference type="Proteomes" id="UP000247586"/>
    </source>
</evidence>
<feature type="transmembrane region" description="Helical" evidence="5">
    <location>
        <begin position="314"/>
        <end position="334"/>
    </location>
</feature>
<proteinExistence type="predicted"/>
<dbReference type="GO" id="GO:0005886">
    <property type="term" value="C:plasma membrane"/>
    <property type="evidence" value="ECO:0007669"/>
    <property type="project" value="TreeGrafter"/>
</dbReference>
<dbReference type="Pfam" id="PF07690">
    <property type="entry name" value="MFS_1"/>
    <property type="match status" value="1"/>
</dbReference>
<dbReference type="InterPro" id="IPR036259">
    <property type="entry name" value="MFS_trans_sf"/>
</dbReference>
<keyword evidence="2 5" id="KW-0812">Transmembrane</keyword>
<dbReference type="Gene3D" id="1.20.1250.20">
    <property type="entry name" value="MFS general substrate transporter like domains"/>
    <property type="match status" value="2"/>
</dbReference>
<feature type="transmembrane region" description="Helical" evidence="5">
    <location>
        <begin position="154"/>
        <end position="171"/>
    </location>
</feature>
<dbReference type="RefSeq" id="WP_110368959.1">
    <property type="nucleotide sequence ID" value="NZ_CP029287.2"/>
</dbReference>
<dbReference type="OrthoDB" id="43373at2157"/>
<dbReference type="PANTHER" id="PTHR23508:SF10">
    <property type="entry name" value="CARBOXYLIC ACID TRANSPORTER PROTEIN HOMOLOG"/>
    <property type="match status" value="1"/>
</dbReference>
<accession>A0A2U9ISL1</accession>
<keyword evidence="8" id="KW-1185">Reference proteome</keyword>
<feature type="transmembrane region" description="Helical" evidence="5">
    <location>
        <begin position="69"/>
        <end position="87"/>
    </location>
</feature>
<dbReference type="InterPro" id="IPR005828">
    <property type="entry name" value="MFS_sugar_transport-like"/>
</dbReference>
<evidence type="ECO:0000256" key="5">
    <source>
        <dbReference type="SAM" id="Phobius"/>
    </source>
</evidence>
<dbReference type="EMBL" id="CP029287">
    <property type="protein sequence ID" value="AWR99008.1"/>
    <property type="molecule type" value="Genomic_DNA"/>
</dbReference>
<dbReference type="KEGG" id="mhk:DFR87_04110"/>
<dbReference type="InterPro" id="IPR020846">
    <property type="entry name" value="MFS_dom"/>
</dbReference>
<dbReference type="PROSITE" id="PS50850">
    <property type="entry name" value="MFS"/>
    <property type="match status" value="1"/>
</dbReference>
<protein>
    <submittedName>
        <fullName evidence="7">MFS transporter</fullName>
    </submittedName>
</protein>
<dbReference type="InterPro" id="IPR011701">
    <property type="entry name" value="MFS"/>
</dbReference>
<keyword evidence="3 5" id="KW-1133">Transmembrane helix</keyword>
<reference evidence="7" key="1">
    <citation type="submission" date="2018-05" db="EMBL/GenBank/DDBJ databases">
        <title>Complete Genome Sequences of Extremely Thermoacidophilic, Metal-Mobilizing Type-Strain Members of the Archaeal Family Sulfolobaceae: Acidianus brierleyi DSM-1651T, Acidianus sulfidivorans DSM-18786T, Metallosphaera hakonensis DSM-7519T, and Metallosphaera prunae DSM-10039T.</title>
        <authorList>
            <person name="Counts J.A."/>
            <person name="Kelly R.M."/>
        </authorList>
    </citation>
    <scope>NUCLEOTIDE SEQUENCE [LARGE SCALE GENOMIC DNA]</scope>
    <source>
        <strain evidence="7">HO1-1</strain>
    </source>
</reference>
<dbReference type="SUPFAM" id="SSF103473">
    <property type="entry name" value="MFS general substrate transporter"/>
    <property type="match status" value="1"/>
</dbReference>
<feature type="transmembrane region" description="Helical" evidence="5">
    <location>
        <begin position="257"/>
        <end position="275"/>
    </location>
</feature>
<evidence type="ECO:0000256" key="3">
    <source>
        <dbReference type="ARBA" id="ARBA00022989"/>
    </source>
</evidence>
<dbReference type="GO" id="GO:0046943">
    <property type="term" value="F:carboxylic acid transmembrane transporter activity"/>
    <property type="evidence" value="ECO:0007669"/>
    <property type="project" value="TreeGrafter"/>
</dbReference>
<sequence>MNWKLVVLSLGMSLTFWDIFNVPYIINYASTQFHASPVLASLPLSAEMIGYAMGGAINGFLSSLRGRKFGLLLSMSLVSLGSLLGLVAKSFSWIIPAELLIGLGIEGELSVVPAYIAETVSPDKRGRSVGLVTASGFLTTLVVGPIAVLINGQWRFLFLAGLLVSVIAFISRLKLPESSMWRIKRGRMTWDWGIVVMTLVWFLSYFTGYALFSDPVFQFLGSHGFQNTSLYFTYILYGDPLGVVIATLLNDKLERKYSVSLVNVLAGLVLVPWFFTGGIMFLFLGFMEMFLQGFKFPVMYTYTSEIFGTRIRTLGYGIADGIGHLGGAIGPIIFSSAYVRSPIDSFLMLAGVTALSGLMVAKWGAKTTGRPLEQIRG</sequence>
<name>A0A2U9ISL1_9CREN</name>
<comment type="subcellular location">
    <subcellularLocation>
        <location evidence="1">Membrane</location>
        <topology evidence="1">Multi-pass membrane protein</topology>
    </subcellularLocation>
</comment>
<dbReference type="PANTHER" id="PTHR23508">
    <property type="entry name" value="CARBOXYLIC ACID TRANSPORTER PROTEIN HOMOLOG"/>
    <property type="match status" value="1"/>
</dbReference>
<organism evidence="7 8">
    <name type="scientific">Metallosphaera hakonensis JCM 8857 = DSM 7519</name>
    <dbReference type="NCBI Taxonomy" id="1293036"/>
    <lineage>
        <taxon>Archaea</taxon>
        <taxon>Thermoproteota</taxon>
        <taxon>Thermoprotei</taxon>
        <taxon>Sulfolobales</taxon>
        <taxon>Sulfolobaceae</taxon>
        <taxon>Metallosphaera</taxon>
    </lineage>
</organism>
<evidence type="ECO:0000259" key="6">
    <source>
        <dbReference type="PROSITE" id="PS50850"/>
    </source>
</evidence>
<feature type="transmembrane region" description="Helical" evidence="5">
    <location>
        <begin position="37"/>
        <end position="57"/>
    </location>
</feature>